<reference evidence="7 8" key="1">
    <citation type="submission" date="2019-05" db="EMBL/GenBank/DDBJ databases">
        <title>Nakamurella sp. N5BH11, whole genome shotgun sequence.</title>
        <authorList>
            <person name="Tuo L."/>
        </authorList>
    </citation>
    <scope>NUCLEOTIDE SEQUENCE [LARGE SCALE GENOMIC DNA]</scope>
    <source>
        <strain evidence="7 8">N5BH11</strain>
    </source>
</reference>
<comment type="caution">
    <text evidence="7">The sequence shown here is derived from an EMBL/GenBank/DDBJ whole genome shotgun (WGS) entry which is preliminary data.</text>
</comment>
<dbReference type="PANTHER" id="PTHR33452">
    <property type="entry name" value="OXIDOREDUCTASE CATD-RELATED"/>
    <property type="match status" value="1"/>
</dbReference>
<dbReference type="RefSeq" id="WP_137451812.1">
    <property type="nucleotide sequence ID" value="NZ_SZZH01000008.1"/>
</dbReference>
<keyword evidence="5" id="KW-1133">Transmembrane helix</keyword>
<dbReference type="AlphaFoldDB" id="A0A4U6Q8L5"/>
<organism evidence="7 8">
    <name type="scientific">Nakamurella flava</name>
    <dbReference type="NCBI Taxonomy" id="2576308"/>
    <lineage>
        <taxon>Bacteria</taxon>
        <taxon>Bacillati</taxon>
        <taxon>Actinomycetota</taxon>
        <taxon>Actinomycetes</taxon>
        <taxon>Nakamurellales</taxon>
        <taxon>Nakamurellaceae</taxon>
        <taxon>Nakamurella</taxon>
    </lineage>
</organism>
<comment type="similarity">
    <text evidence="2">Belongs to the DoxX family.</text>
</comment>
<comment type="subcellular location">
    <subcellularLocation>
        <location evidence="1">Cell membrane</location>
        <topology evidence="1">Multi-pass membrane protein</topology>
    </subcellularLocation>
</comment>
<evidence type="ECO:0000256" key="6">
    <source>
        <dbReference type="ARBA" id="ARBA00023136"/>
    </source>
</evidence>
<name>A0A4U6Q8L5_9ACTN</name>
<evidence type="ECO:0000256" key="4">
    <source>
        <dbReference type="ARBA" id="ARBA00022692"/>
    </source>
</evidence>
<evidence type="ECO:0000256" key="3">
    <source>
        <dbReference type="ARBA" id="ARBA00022475"/>
    </source>
</evidence>
<keyword evidence="4" id="KW-0812">Transmembrane</keyword>
<evidence type="ECO:0000313" key="7">
    <source>
        <dbReference type="EMBL" id="TKV56156.1"/>
    </source>
</evidence>
<proteinExistence type="inferred from homology"/>
<dbReference type="GO" id="GO:0005886">
    <property type="term" value="C:plasma membrane"/>
    <property type="evidence" value="ECO:0007669"/>
    <property type="project" value="UniProtKB-SubCell"/>
</dbReference>
<dbReference type="InterPro" id="IPR051907">
    <property type="entry name" value="DoxX-like_oxidoreductase"/>
</dbReference>
<keyword evidence="6" id="KW-0472">Membrane</keyword>
<evidence type="ECO:0000256" key="5">
    <source>
        <dbReference type="ARBA" id="ARBA00022989"/>
    </source>
</evidence>
<evidence type="ECO:0000313" key="8">
    <source>
        <dbReference type="Proteomes" id="UP000306985"/>
    </source>
</evidence>
<dbReference type="Pfam" id="PF07681">
    <property type="entry name" value="DoxX"/>
    <property type="match status" value="1"/>
</dbReference>
<accession>A0A4U6Q8L5</accession>
<protein>
    <submittedName>
        <fullName evidence="7">DoxX family protein</fullName>
    </submittedName>
</protein>
<sequence length="181" mass="19198">MPLVRRLARPLLATVFVVGGIDTLRHPKAVTPAAEDVVKPVVENVDGIRSTEQLVTIDAAVKVVAGTALAFGYFPRLSALALAGSLVPTTIAGHAFWNEQEPAAREQQLLHFLKNASMLGGLILAAVDTHGKPSLGWRLRRTPAAVKRSANEARLEAALASKDVTHSIKDAATAVRHALPV</sequence>
<dbReference type="Proteomes" id="UP000306985">
    <property type="component" value="Unassembled WGS sequence"/>
</dbReference>
<evidence type="ECO:0000256" key="1">
    <source>
        <dbReference type="ARBA" id="ARBA00004651"/>
    </source>
</evidence>
<keyword evidence="8" id="KW-1185">Reference proteome</keyword>
<dbReference type="EMBL" id="SZZH01000008">
    <property type="protein sequence ID" value="TKV56156.1"/>
    <property type="molecule type" value="Genomic_DNA"/>
</dbReference>
<keyword evidence="3" id="KW-1003">Cell membrane</keyword>
<gene>
    <name evidence="7" type="ORF">FDO65_21515</name>
</gene>
<dbReference type="PANTHER" id="PTHR33452:SF1">
    <property type="entry name" value="INNER MEMBRANE PROTEIN YPHA-RELATED"/>
    <property type="match status" value="1"/>
</dbReference>
<dbReference type="OrthoDB" id="329282at2"/>
<dbReference type="InterPro" id="IPR032808">
    <property type="entry name" value="DoxX"/>
</dbReference>
<evidence type="ECO:0000256" key="2">
    <source>
        <dbReference type="ARBA" id="ARBA00006679"/>
    </source>
</evidence>